<dbReference type="EMBL" id="LRQB01000007">
    <property type="protein sequence ID" value="KXA22566.1"/>
    <property type="molecule type" value="Genomic_DNA"/>
</dbReference>
<accession>A0A133P265</accession>
<reference evidence="1 2" key="1">
    <citation type="submission" date="2016-01" db="EMBL/GenBank/DDBJ databases">
        <authorList>
            <person name="Oliw E.H."/>
        </authorList>
    </citation>
    <scope>NUCLEOTIDE SEQUENCE [LARGE SCALE GENOMIC DNA]</scope>
    <source>
        <strain evidence="1 2">PSS_7772B</strain>
    </source>
</reference>
<protein>
    <recommendedName>
        <fullName evidence="3">Nucleotidyl transferase AbiEii/AbiGii toxin family protein</fullName>
    </recommendedName>
</protein>
<sequence length="298" mass="34543">MKNASLIKDRLANYSKKNDKLFSDVLNVYVLERVLFRISKSNFADNFTLKGGILLYGLYENSFTRATTDIDLLAKNISNSKSKLKDVFSQILSIKTDDPIKFDIDNLEVNDIKKSSEYHGARISTTAYLDRTRVHVSIDIGFGDVVYPNRVTMNYPTILNEESPIMFAYSTYSIISEKIEAIVALGLINSRYKDFYDICLICENEDFDGMVLRESLIETFSNRNTSFGEIVAFNEDFVKDSERCVRWKGFIKRKRVEDTRSFSDVVSEIQAFLLPVINSIRKDEEFNMTWKHKDMKWM</sequence>
<proteinExistence type="predicted"/>
<dbReference type="PATRIC" id="fig|2702.100.peg.239"/>
<organism evidence="1 2">
    <name type="scientific">Gardnerella vaginalis</name>
    <dbReference type="NCBI Taxonomy" id="2702"/>
    <lineage>
        <taxon>Bacteria</taxon>
        <taxon>Bacillati</taxon>
        <taxon>Actinomycetota</taxon>
        <taxon>Actinomycetes</taxon>
        <taxon>Bifidobacteriales</taxon>
        <taxon>Bifidobacteriaceae</taxon>
        <taxon>Gardnerella</taxon>
    </lineage>
</organism>
<evidence type="ECO:0008006" key="3">
    <source>
        <dbReference type="Google" id="ProtNLM"/>
    </source>
</evidence>
<name>A0A133P265_GARVA</name>
<dbReference type="OrthoDB" id="9808443at2"/>
<gene>
    <name evidence="1" type="ORF">HMPREF3208_00254</name>
</gene>
<dbReference type="InterPro" id="IPR014942">
    <property type="entry name" value="AbiEii"/>
</dbReference>
<dbReference type="Gene3D" id="3.10.450.620">
    <property type="entry name" value="JHP933, nucleotidyltransferase-like core domain"/>
    <property type="match status" value="1"/>
</dbReference>
<evidence type="ECO:0000313" key="2">
    <source>
        <dbReference type="Proteomes" id="UP000070687"/>
    </source>
</evidence>
<comment type="caution">
    <text evidence="1">The sequence shown here is derived from an EMBL/GenBank/DDBJ whole genome shotgun (WGS) entry which is preliminary data.</text>
</comment>
<dbReference type="Proteomes" id="UP000070687">
    <property type="component" value="Unassembled WGS sequence"/>
</dbReference>
<dbReference type="AlphaFoldDB" id="A0A133P265"/>
<dbReference type="RefSeq" id="WP_016636687.1">
    <property type="nucleotide sequence ID" value="NZ_KQ956831.1"/>
</dbReference>
<evidence type="ECO:0000313" key="1">
    <source>
        <dbReference type="EMBL" id="KXA22566.1"/>
    </source>
</evidence>
<dbReference type="Pfam" id="PF08843">
    <property type="entry name" value="AbiEii"/>
    <property type="match status" value="1"/>
</dbReference>